<dbReference type="SUPFAM" id="SSF52821">
    <property type="entry name" value="Rhodanese/Cell cycle control phosphatase"/>
    <property type="match status" value="1"/>
</dbReference>
<dbReference type="Pfam" id="PF00581">
    <property type="entry name" value="Rhodanese"/>
    <property type="match status" value="1"/>
</dbReference>
<reference evidence="3" key="2">
    <citation type="submission" date="2021-12" db="EMBL/GenBank/DDBJ databases">
        <title>Resequencing data analysis of finger millet.</title>
        <authorList>
            <person name="Hatakeyama M."/>
            <person name="Aluri S."/>
            <person name="Balachadran M.T."/>
            <person name="Sivarajan S.R."/>
            <person name="Poveda L."/>
            <person name="Shimizu-Inatsugi R."/>
            <person name="Schlapbach R."/>
            <person name="Sreeman S.M."/>
            <person name="Shimizu K.K."/>
        </authorList>
    </citation>
    <scope>NUCLEOTIDE SEQUENCE</scope>
</reference>
<accession>A0AAV5DPV9</accession>
<dbReference type="AlphaFoldDB" id="A0AAV5DPV9"/>
<dbReference type="InterPro" id="IPR044684">
    <property type="entry name" value="STR17/STR18/HARC1-like"/>
</dbReference>
<dbReference type="SMART" id="SM00450">
    <property type="entry name" value="RHOD"/>
    <property type="match status" value="1"/>
</dbReference>
<comment type="caution">
    <text evidence="3">The sequence shown here is derived from an EMBL/GenBank/DDBJ whole genome shotgun (WGS) entry which is preliminary data.</text>
</comment>
<protein>
    <recommendedName>
        <fullName evidence="2">Rhodanese domain-containing protein</fullName>
    </recommendedName>
</protein>
<organism evidence="3 4">
    <name type="scientific">Eleusine coracana subsp. coracana</name>
    <dbReference type="NCBI Taxonomy" id="191504"/>
    <lineage>
        <taxon>Eukaryota</taxon>
        <taxon>Viridiplantae</taxon>
        <taxon>Streptophyta</taxon>
        <taxon>Embryophyta</taxon>
        <taxon>Tracheophyta</taxon>
        <taxon>Spermatophyta</taxon>
        <taxon>Magnoliopsida</taxon>
        <taxon>Liliopsida</taxon>
        <taxon>Poales</taxon>
        <taxon>Poaceae</taxon>
        <taxon>PACMAD clade</taxon>
        <taxon>Chloridoideae</taxon>
        <taxon>Cynodonteae</taxon>
        <taxon>Eleusininae</taxon>
        <taxon>Eleusine</taxon>
    </lineage>
</organism>
<dbReference type="GO" id="GO:0003824">
    <property type="term" value="F:catalytic activity"/>
    <property type="evidence" value="ECO:0007669"/>
    <property type="project" value="InterPro"/>
</dbReference>
<keyword evidence="4" id="KW-1185">Reference proteome</keyword>
<dbReference type="CDD" id="cd00158">
    <property type="entry name" value="RHOD"/>
    <property type="match status" value="1"/>
</dbReference>
<dbReference type="PROSITE" id="PS50206">
    <property type="entry name" value="RHODANESE_3"/>
    <property type="match status" value="1"/>
</dbReference>
<feature type="signal peptide" evidence="1">
    <location>
        <begin position="1"/>
        <end position="21"/>
    </location>
</feature>
<dbReference type="Proteomes" id="UP001054889">
    <property type="component" value="Unassembled WGS sequence"/>
</dbReference>
<evidence type="ECO:0000313" key="3">
    <source>
        <dbReference type="EMBL" id="GJN12973.1"/>
    </source>
</evidence>
<feature type="domain" description="Rhodanese" evidence="2">
    <location>
        <begin position="42"/>
        <end position="128"/>
    </location>
</feature>
<feature type="chain" id="PRO_5043652295" description="Rhodanese domain-containing protein" evidence="1">
    <location>
        <begin position="22"/>
        <end position="135"/>
    </location>
</feature>
<gene>
    <name evidence="3" type="primary">ga31302</name>
    <name evidence="3" type="ORF">PR202_ga31302</name>
</gene>
<name>A0AAV5DPV9_ELECO</name>
<dbReference type="InterPro" id="IPR001763">
    <property type="entry name" value="Rhodanese-like_dom"/>
</dbReference>
<proteinExistence type="predicted"/>
<dbReference type="EMBL" id="BQKI01000029">
    <property type="protein sequence ID" value="GJN12973.1"/>
    <property type="molecule type" value="Genomic_DNA"/>
</dbReference>
<reference evidence="3" key="1">
    <citation type="journal article" date="2018" name="DNA Res.">
        <title>Multiple hybrid de novo genome assembly of finger millet, an orphan allotetraploid crop.</title>
        <authorList>
            <person name="Hatakeyama M."/>
            <person name="Aluri S."/>
            <person name="Balachadran M.T."/>
            <person name="Sivarajan S.R."/>
            <person name="Patrignani A."/>
            <person name="Gruter S."/>
            <person name="Poveda L."/>
            <person name="Shimizu-Inatsugi R."/>
            <person name="Baeten J."/>
            <person name="Francoijs K.J."/>
            <person name="Nataraja K.N."/>
            <person name="Reddy Y.A.N."/>
            <person name="Phadnis S."/>
            <person name="Ravikumar R.L."/>
            <person name="Schlapbach R."/>
            <person name="Sreeman S.M."/>
            <person name="Shimizu K.K."/>
        </authorList>
    </citation>
    <scope>NUCLEOTIDE SEQUENCE</scope>
</reference>
<evidence type="ECO:0000259" key="2">
    <source>
        <dbReference type="PROSITE" id="PS50206"/>
    </source>
</evidence>
<evidence type="ECO:0000313" key="4">
    <source>
        <dbReference type="Proteomes" id="UP001054889"/>
    </source>
</evidence>
<dbReference type="PANTHER" id="PTHR44542:SF12">
    <property type="entry name" value="THIOSULFATE SULFURTRANSFERASE 18"/>
    <property type="match status" value="1"/>
</dbReference>
<dbReference type="PANTHER" id="PTHR44542">
    <property type="entry name" value="THIOSULFATE SULFURTRANSFERASE 18"/>
    <property type="match status" value="1"/>
</dbReference>
<evidence type="ECO:0000256" key="1">
    <source>
        <dbReference type="SAM" id="SignalP"/>
    </source>
</evidence>
<sequence>MRLAVVLAICALSALLPPALCSEPLAATVVAVDVTAARELVRSGGHRYLDVRTEEEIRKGHVEDSVNVPYLFFSSSGKAMRCLASTGCRSGVRSQLACADLMAAGFENVKNMEGGFLSWVENGFAVKKPEVQEEL</sequence>
<dbReference type="InterPro" id="IPR036873">
    <property type="entry name" value="Rhodanese-like_dom_sf"/>
</dbReference>
<dbReference type="Gene3D" id="3.40.250.10">
    <property type="entry name" value="Rhodanese-like domain"/>
    <property type="match status" value="1"/>
</dbReference>
<keyword evidence="1" id="KW-0732">Signal</keyword>